<evidence type="ECO:0000256" key="4">
    <source>
        <dbReference type="ARBA" id="ARBA00022692"/>
    </source>
</evidence>
<dbReference type="PANTHER" id="PTHR35093:SF8">
    <property type="entry name" value="OUTER MEMBRANE PROTEIN NMB0088-RELATED"/>
    <property type="match status" value="1"/>
</dbReference>
<keyword evidence="8" id="KW-1133">Transmembrane helix</keyword>
<evidence type="ECO:0000256" key="2">
    <source>
        <dbReference type="ARBA" id="ARBA00008163"/>
    </source>
</evidence>
<dbReference type="SUPFAM" id="SSF56935">
    <property type="entry name" value="Porins"/>
    <property type="match status" value="1"/>
</dbReference>
<keyword evidence="10" id="KW-1185">Reference proteome</keyword>
<dbReference type="InterPro" id="IPR005017">
    <property type="entry name" value="OMPP1/FadL/TodX"/>
</dbReference>
<dbReference type="GO" id="GO:0009279">
    <property type="term" value="C:cell outer membrane"/>
    <property type="evidence" value="ECO:0007669"/>
    <property type="project" value="UniProtKB-SubCell"/>
</dbReference>
<dbReference type="Gene3D" id="2.40.160.60">
    <property type="entry name" value="Outer membrane protein transport protein (OMPP1/FadL/TodX)"/>
    <property type="match status" value="1"/>
</dbReference>
<organism evidence="9 10">
    <name type="scientific">Leptospira tipperaryensis</name>
    <dbReference type="NCBI Taxonomy" id="2564040"/>
    <lineage>
        <taxon>Bacteria</taxon>
        <taxon>Pseudomonadati</taxon>
        <taxon>Spirochaetota</taxon>
        <taxon>Spirochaetia</taxon>
        <taxon>Leptospirales</taxon>
        <taxon>Leptospiraceae</taxon>
        <taxon>Leptospira</taxon>
    </lineage>
</organism>
<evidence type="ECO:0000256" key="6">
    <source>
        <dbReference type="ARBA" id="ARBA00023136"/>
    </source>
</evidence>
<name>A0A1D7V480_9LEPT</name>
<comment type="subcellular location">
    <subcellularLocation>
        <location evidence="1">Cell outer membrane</location>
        <topology evidence="1">Multi-pass membrane protein</topology>
    </subcellularLocation>
</comment>
<keyword evidence="3" id="KW-1134">Transmembrane beta strand</keyword>
<evidence type="ECO:0000256" key="5">
    <source>
        <dbReference type="ARBA" id="ARBA00022729"/>
    </source>
</evidence>
<keyword evidence="7" id="KW-0998">Cell outer membrane</keyword>
<reference evidence="9 10" key="1">
    <citation type="submission" date="2016-04" db="EMBL/GenBank/DDBJ databases">
        <title>Complete genome seqeunce of Leptospira alstonii serovar Room22.</title>
        <authorList>
            <person name="Nally J.E."/>
            <person name="Bayles D.O."/>
            <person name="Hurley D."/>
            <person name="Fanning S."/>
            <person name="McMahon B.J."/>
            <person name="Arent Z."/>
        </authorList>
    </citation>
    <scope>NUCLEOTIDE SEQUENCE [LARGE SCALE GENOMIC DNA]</scope>
    <source>
        <strain evidence="9 10">GWTS #1</strain>
    </source>
</reference>
<comment type="similarity">
    <text evidence="2">Belongs to the OmpP1/FadL family.</text>
</comment>
<gene>
    <name evidence="9" type="ORF">A0128_19885</name>
</gene>
<evidence type="ECO:0000256" key="7">
    <source>
        <dbReference type="ARBA" id="ARBA00023237"/>
    </source>
</evidence>
<proteinExistence type="inferred from homology"/>
<dbReference type="KEGG" id="laj:A0128_19885"/>
<evidence type="ECO:0000313" key="9">
    <source>
        <dbReference type="EMBL" id="AOP36629.1"/>
    </source>
</evidence>
<evidence type="ECO:0000256" key="3">
    <source>
        <dbReference type="ARBA" id="ARBA00022452"/>
    </source>
</evidence>
<keyword evidence="6 8" id="KW-0472">Membrane</keyword>
<dbReference type="OrthoDB" id="340173at2"/>
<evidence type="ECO:0000256" key="1">
    <source>
        <dbReference type="ARBA" id="ARBA00004571"/>
    </source>
</evidence>
<dbReference type="PANTHER" id="PTHR35093">
    <property type="entry name" value="OUTER MEMBRANE PROTEIN NMB0088-RELATED"/>
    <property type="match status" value="1"/>
</dbReference>
<dbReference type="AlphaFoldDB" id="A0A1D7V480"/>
<evidence type="ECO:0000256" key="8">
    <source>
        <dbReference type="SAM" id="Phobius"/>
    </source>
</evidence>
<sequence length="470" mass="53420">MILIVRINIGIERLLFKRVPIILLYLSFSSVYGFQGIIQTSFGARQAGMGGAFQAIGGSVMDLESNPSHLSRFQKSKLEFGGASHFAQIEYSDSFMDLRPENSYSNGITQRPKAILPYIGYVSKVSDRLGIGIALYSQGGGGGKFSDITRLAPEKKNLNETLGFEIPLVGTERKIREDLAFKFLITKMTLGFGYRFDRLSIGAGVDFVYSFMQMRRIYWDRTRSLELPGSFQYTSDPSYTYGGKLGISYELTQRMRIAYSYTLRNVLHLDGRMKVESLDPANLGDTRVSRFMSWPDRHILGISYRNDVWLLDFDVKFIPWSESFRTSKFVLEQSLIQTPVGTNTNTMQMNFRWRDQYTFALGAEYNWNQILKLRMGYSYGKSPVTGQGLSPMLGSTTEHHVAGGLGYYRNDYAFHLALEYGFPKRMRGDVSSDWSLSHSVFSTSDVSSQTFQFDKSVSVFSFYFGFELNT</sequence>
<dbReference type="EMBL" id="CP015218">
    <property type="protein sequence ID" value="AOP36629.1"/>
    <property type="molecule type" value="Genomic_DNA"/>
</dbReference>
<keyword evidence="5" id="KW-0732">Signal</keyword>
<protein>
    <submittedName>
        <fullName evidence="9">Transporter</fullName>
    </submittedName>
</protein>
<evidence type="ECO:0000313" key="10">
    <source>
        <dbReference type="Proteomes" id="UP000094197"/>
    </source>
</evidence>
<dbReference type="RefSeq" id="WP_069609848.1">
    <property type="nucleotide sequence ID" value="NZ_CP015218.1"/>
</dbReference>
<dbReference type="GO" id="GO:0015483">
    <property type="term" value="F:long-chain fatty acid transporting porin activity"/>
    <property type="evidence" value="ECO:0007669"/>
    <property type="project" value="TreeGrafter"/>
</dbReference>
<feature type="transmembrane region" description="Helical" evidence="8">
    <location>
        <begin position="21"/>
        <end position="38"/>
    </location>
</feature>
<keyword evidence="4 8" id="KW-0812">Transmembrane</keyword>
<dbReference type="Proteomes" id="UP000094197">
    <property type="component" value="Chromosome 2"/>
</dbReference>
<dbReference type="Pfam" id="PF03349">
    <property type="entry name" value="Toluene_X"/>
    <property type="match status" value="1"/>
</dbReference>
<accession>A0A1D7V480</accession>